<protein>
    <submittedName>
        <fullName evidence="2">Uncharacterized protein</fullName>
    </submittedName>
</protein>
<dbReference type="Proteomes" id="UP000044841">
    <property type="component" value="Unassembled WGS sequence"/>
</dbReference>
<keyword evidence="3" id="KW-1185">Reference proteome</keyword>
<feature type="region of interest" description="Disordered" evidence="1">
    <location>
        <begin position="1"/>
        <end position="73"/>
    </location>
</feature>
<feature type="compositionally biased region" description="Acidic residues" evidence="1">
    <location>
        <begin position="60"/>
        <end position="71"/>
    </location>
</feature>
<name>A0A0K6G832_9AGAM</name>
<accession>A0A0K6G832</accession>
<dbReference type="AlphaFoldDB" id="A0A0K6G832"/>
<feature type="compositionally biased region" description="Pro residues" evidence="1">
    <location>
        <begin position="47"/>
        <end position="58"/>
    </location>
</feature>
<evidence type="ECO:0000313" key="2">
    <source>
        <dbReference type="EMBL" id="CUA74793.1"/>
    </source>
</evidence>
<reference evidence="2 3" key="1">
    <citation type="submission" date="2015-07" db="EMBL/GenBank/DDBJ databases">
        <authorList>
            <person name="Noorani M."/>
        </authorList>
    </citation>
    <scope>NUCLEOTIDE SEQUENCE [LARGE SCALE GENOMIC DNA]</scope>
    <source>
        <strain evidence="2">BBA 69670</strain>
    </source>
</reference>
<proteinExistence type="predicted"/>
<evidence type="ECO:0000313" key="3">
    <source>
        <dbReference type="Proteomes" id="UP000044841"/>
    </source>
</evidence>
<sequence length="393" mass="44381">MAVDAAKDPPAFGQADVQEPEVPPSPIEPLQEEPPFSPRERLRTLSLPPPSPLPPPPLELEYESDESESDYEFTHTINDPPALRLAYLNALADHIIRKSPVRDAETNLKNTLACLRLAARGIFGHVNPLTTLKSIRQHLGLNTSGLLKQDPICDICYTRYSMEDVLEAELPATCTRERPSCPGSYMKIKSSNGKTKKIPAKVLLYMRIIPSLRYMLLRPSFIQLLREGSQSRQRERPHDTYYDVSDGLVWKSARIGLRRVFRRDGTVADEPITPGSDTHVSSLGYGIFAALNIDWFRLSKKRSSGAIYLAILNLPRYARYRIENIILACVISGPKEPHLEDLNFVLEPIVESFKRLYAGVAVQVYQENLPPTVERLYAYPTMVRNFRGQISEV</sequence>
<gene>
    <name evidence="2" type="ORF">RSOLAG22IIIB_11485</name>
</gene>
<dbReference type="EMBL" id="CYGV01001494">
    <property type="protein sequence ID" value="CUA74793.1"/>
    <property type="molecule type" value="Genomic_DNA"/>
</dbReference>
<evidence type="ECO:0000256" key="1">
    <source>
        <dbReference type="SAM" id="MobiDB-lite"/>
    </source>
</evidence>
<organism evidence="2 3">
    <name type="scientific">Rhizoctonia solani</name>
    <dbReference type="NCBI Taxonomy" id="456999"/>
    <lineage>
        <taxon>Eukaryota</taxon>
        <taxon>Fungi</taxon>
        <taxon>Dikarya</taxon>
        <taxon>Basidiomycota</taxon>
        <taxon>Agaricomycotina</taxon>
        <taxon>Agaricomycetes</taxon>
        <taxon>Cantharellales</taxon>
        <taxon>Ceratobasidiaceae</taxon>
        <taxon>Rhizoctonia</taxon>
    </lineage>
</organism>